<evidence type="ECO:0000256" key="4">
    <source>
        <dbReference type="ARBA" id="ARBA00023186"/>
    </source>
</evidence>
<proteinExistence type="inferred from homology"/>
<dbReference type="Pfam" id="PF00118">
    <property type="entry name" value="Cpn60_TCP1"/>
    <property type="match status" value="1"/>
</dbReference>
<dbReference type="SUPFAM" id="SSF48592">
    <property type="entry name" value="GroEL equatorial domain-like"/>
    <property type="match status" value="1"/>
</dbReference>
<dbReference type="PRINTS" id="PR00304">
    <property type="entry name" value="TCOMPLEXTCP1"/>
</dbReference>
<keyword evidence="6" id="KW-1185">Reference proteome</keyword>
<dbReference type="RefSeq" id="XP_013893012.1">
    <property type="nucleotide sequence ID" value="XM_014037558.1"/>
</dbReference>
<dbReference type="EMBL" id="KK104389">
    <property type="protein sequence ID" value="KIY93992.1"/>
    <property type="molecule type" value="Genomic_DNA"/>
</dbReference>
<dbReference type="STRING" id="145388.A0A0D2J1V8"/>
<dbReference type="GO" id="GO:0005524">
    <property type="term" value="F:ATP binding"/>
    <property type="evidence" value="ECO:0007669"/>
    <property type="project" value="UniProtKB-KW"/>
</dbReference>
<name>A0A0D2J1V8_9CHLO</name>
<dbReference type="InterPro" id="IPR002423">
    <property type="entry name" value="Cpn60/GroEL/TCP-1"/>
</dbReference>
<dbReference type="PANTHER" id="PTHR45633">
    <property type="entry name" value="60 KDA HEAT SHOCK PROTEIN, MITOCHONDRIAL"/>
    <property type="match status" value="1"/>
</dbReference>
<dbReference type="GO" id="GO:0140662">
    <property type="term" value="F:ATP-dependent protein folding chaperone"/>
    <property type="evidence" value="ECO:0007669"/>
    <property type="project" value="InterPro"/>
</dbReference>
<dbReference type="InterPro" id="IPR027413">
    <property type="entry name" value="GROEL-like_equatorial_sf"/>
</dbReference>
<evidence type="ECO:0000313" key="6">
    <source>
        <dbReference type="Proteomes" id="UP000054498"/>
    </source>
</evidence>
<dbReference type="AlphaFoldDB" id="A0A0D2J1V8"/>
<dbReference type="InterPro" id="IPR001844">
    <property type="entry name" value="Cpn60/GroEL"/>
</dbReference>
<dbReference type="Proteomes" id="UP000054498">
    <property type="component" value="Unassembled WGS sequence"/>
</dbReference>
<protein>
    <submittedName>
        <fullName evidence="5">Chaperonin CPN60-2</fullName>
    </submittedName>
</protein>
<dbReference type="Gene3D" id="1.10.560.10">
    <property type="entry name" value="GroEL-like equatorial domain"/>
    <property type="match status" value="1"/>
</dbReference>
<dbReference type="KEGG" id="mng:MNEG_13971"/>
<comment type="similarity">
    <text evidence="1">Belongs to the chaperonin (HSP60) family.</text>
</comment>
<accession>A0A0D2J1V8</accession>
<keyword evidence="2" id="KW-0547">Nucleotide-binding</keyword>
<keyword evidence="4" id="KW-0143">Chaperone</keyword>
<dbReference type="InterPro" id="IPR017998">
    <property type="entry name" value="Chaperone_TCP-1"/>
</dbReference>
<dbReference type="OrthoDB" id="1723571at2759"/>
<organism evidence="5 6">
    <name type="scientific">Monoraphidium neglectum</name>
    <dbReference type="NCBI Taxonomy" id="145388"/>
    <lineage>
        <taxon>Eukaryota</taxon>
        <taxon>Viridiplantae</taxon>
        <taxon>Chlorophyta</taxon>
        <taxon>core chlorophytes</taxon>
        <taxon>Chlorophyceae</taxon>
        <taxon>CS clade</taxon>
        <taxon>Sphaeropleales</taxon>
        <taxon>Selenastraceae</taxon>
        <taxon>Monoraphidium</taxon>
    </lineage>
</organism>
<keyword evidence="3" id="KW-0067">ATP-binding</keyword>
<sequence>MLPGLLKAAKGRRVSAALLTAARGYASKEVRFGIECREAVLGGVNKLADAVQVTLGPKGRNVMIEQPYGGPKITKDGVTVAKAIELKDRFENMGASLVKQVASATNDVAGDGGD</sequence>
<dbReference type="GeneID" id="25731487"/>
<gene>
    <name evidence="5" type="ORF">MNEG_13971</name>
</gene>
<evidence type="ECO:0000256" key="2">
    <source>
        <dbReference type="ARBA" id="ARBA00022741"/>
    </source>
</evidence>
<evidence type="ECO:0000256" key="1">
    <source>
        <dbReference type="ARBA" id="ARBA00006607"/>
    </source>
</evidence>
<evidence type="ECO:0000256" key="3">
    <source>
        <dbReference type="ARBA" id="ARBA00022840"/>
    </source>
</evidence>
<evidence type="ECO:0000313" key="5">
    <source>
        <dbReference type="EMBL" id="KIY93992.1"/>
    </source>
</evidence>
<dbReference type="GO" id="GO:0042026">
    <property type="term" value="P:protein refolding"/>
    <property type="evidence" value="ECO:0007669"/>
    <property type="project" value="InterPro"/>
</dbReference>
<reference evidence="5 6" key="1">
    <citation type="journal article" date="2013" name="BMC Genomics">
        <title>Reconstruction of the lipid metabolism for the microalga Monoraphidium neglectum from its genome sequence reveals characteristics suitable for biofuel production.</title>
        <authorList>
            <person name="Bogen C."/>
            <person name="Al-Dilaimi A."/>
            <person name="Albersmeier A."/>
            <person name="Wichmann J."/>
            <person name="Grundmann M."/>
            <person name="Rupp O."/>
            <person name="Lauersen K.J."/>
            <person name="Blifernez-Klassen O."/>
            <person name="Kalinowski J."/>
            <person name="Goesmann A."/>
            <person name="Mussgnug J.H."/>
            <person name="Kruse O."/>
        </authorList>
    </citation>
    <scope>NUCLEOTIDE SEQUENCE [LARGE SCALE GENOMIC DNA]</scope>
    <source>
        <strain evidence="5 6">SAG 48.87</strain>
    </source>
</reference>